<dbReference type="AlphaFoldDB" id="A0A840QSG8"/>
<name>A0A840QSG8_9BACI</name>
<reference evidence="1 2" key="1">
    <citation type="submission" date="2020-08" db="EMBL/GenBank/DDBJ databases">
        <title>Genomic Encyclopedia of Type Strains, Phase IV (KMG-IV): sequencing the most valuable type-strain genomes for metagenomic binning, comparative biology and taxonomic classification.</title>
        <authorList>
            <person name="Goeker M."/>
        </authorList>
    </citation>
    <scope>NUCLEOTIDE SEQUENCE [LARGE SCALE GENOMIC DNA]</scope>
    <source>
        <strain evidence="1 2">DSM 24696</strain>
    </source>
</reference>
<protein>
    <submittedName>
        <fullName evidence="1">Uncharacterized protein</fullName>
    </submittedName>
</protein>
<keyword evidence="2" id="KW-1185">Reference proteome</keyword>
<evidence type="ECO:0000313" key="2">
    <source>
        <dbReference type="Proteomes" id="UP000551878"/>
    </source>
</evidence>
<dbReference type="EMBL" id="JACHHB010000011">
    <property type="protein sequence ID" value="MBB5174304.1"/>
    <property type="molecule type" value="Genomic_DNA"/>
</dbReference>
<comment type="caution">
    <text evidence="1">The sequence shown here is derived from an EMBL/GenBank/DDBJ whole genome shotgun (WGS) entry which is preliminary data.</text>
</comment>
<gene>
    <name evidence="1" type="ORF">HNQ41_002498</name>
</gene>
<proteinExistence type="predicted"/>
<dbReference type="Proteomes" id="UP000551878">
    <property type="component" value="Unassembled WGS sequence"/>
</dbReference>
<evidence type="ECO:0000313" key="1">
    <source>
        <dbReference type="EMBL" id="MBB5174304.1"/>
    </source>
</evidence>
<accession>A0A840QSG8</accession>
<sequence length="32" mass="4050">MDFNRPTAPREVKEKLYTFYRQIHNEEMKEFT</sequence>
<organism evidence="1 2">
    <name type="scientific">Texcoconibacillus texcoconensis</name>
    <dbReference type="NCBI Taxonomy" id="1095777"/>
    <lineage>
        <taxon>Bacteria</taxon>
        <taxon>Bacillati</taxon>
        <taxon>Bacillota</taxon>
        <taxon>Bacilli</taxon>
        <taxon>Bacillales</taxon>
        <taxon>Bacillaceae</taxon>
        <taxon>Texcoconibacillus</taxon>
    </lineage>
</organism>